<sequence>MEVEPEQPRKGAGSSSRHHHKHKQKKDKHKHKDKSKRREALERNKEVGSDVESGEILGDGADGPCLEPKAQGASTQPEHLQGGLGYTDVSTVHRAAGEVPEAADDQGTARRTRSEPPEAGSNPVVETQEQKHYPGMRKRERAEAVHEASPGDTVVNSQGVAPRSRKEARREPEPGEARDNEVPRVPSFRADAERLREKEPSKQRERERERDHRRQDADAREYERQRTREEPAGGSRDERRDGRDRKDRSDRERYRERDRDRGREKEMDREERSGMARERSHRRDGSEVRPSWRASRERSRSPRPRQREEGGRARSPSRSPAGRGADRRAGGDRRERERRDSARDRGGTSGRDGDRRNERDDDNAARDTAQTASRGRSSPQAKSPEAIMTLEDEEDEEARIEREREERKRRQQAILQRHAQQQALTETTIAPTATALAAVASGGLDSAAAASGQGGQLPAPRSPSVMRTTLEPSEPLRHVPSASVLTRSAPGTPGWAAATEGAGEAGGCCDGEGDRTPEGERISSSESSGGLGAGGPVLDIFGQLTVVDDADSGVAAVAGEGVTAEDAELERHRKAAALMQQLHPVREPGASTDLARVVGRGGGGHGATRRSLGVTGAPAGPVDAPAAETGDVDMDAGGIGGGDDDDDMFAELKEEDAGQGVAAARAAPAGGAAQLHDSYDDPEGYYNFQIGEVLDNRYEVTEFKGKGVFSTVMRARDHGVGRGAIAAGAASSSGAPEVAIKVIRANETMYKAAQTEQAILKKLCSSDPENRKHCIRLLRAFEFRKHMCLVFEPMDMNLRDLTKKYGRNKGLNVTAVGMYTAQLLVALRHLRKNGVLHADIKPDNILVNARRTKVKLCDFGSAMLAGENELTPYLVSRFYRAPEVILGMKYEYDMDMWSVGCVVYELFTGNILFPGRTNNEMVKLMMDVKGPFTKKMLRRCLFADKHFDMDEPNTPFIYMEEDTLTKKPVRRMITVQAAKNNFAQLLAPALRSAKTEDKPQIQLLVDLLEKMMMLEPEKRINTDAAMRHPFVRSFLPKKHEHGHAHGHPPRPGQREGSVPL</sequence>
<dbReference type="InterPro" id="IPR044092">
    <property type="entry name" value="STKc_PRP4"/>
</dbReference>
<evidence type="ECO:0000256" key="4">
    <source>
        <dbReference type="ARBA" id="ARBA00022741"/>
    </source>
</evidence>
<feature type="region of interest" description="Disordered" evidence="8">
    <location>
        <begin position="446"/>
        <end position="534"/>
    </location>
</feature>
<dbReference type="GO" id="GO:0045292">
    <property type="term" value="P:mRNA cis splicing, via spliceosome"/>
    <property type="evidence" value="ECO:0007669"/>
    <property type="project" value="InterPro"/>
</dbReference>
<dbReference type="GO" id="GO:0004674">
    <property type="term" value="F:protein serine/threonine kinase activity"/>
    <property type="evidence" value="ECO:0007669"/>
    <property type="project" value="UniProtKB-KW"/>
</dbReference>
<dbReference type="PROSITE" id="PS00108">
    <property type="entry name" value="PROTEIN_KINASE_ST"/>
    <property type="match status" value="1"/>
</dbReference>
<dbReference type="InterPro" id="IPR011009">
    <property type="entry name" value="Kinase-like_dom_sf"/>
</dbReference>
<feature type="compositionally biased region" description="Basic and acidic residues" evidence="8">
    <location>
        <begin position="190"/>
        <end position="287"/>
    </location>
</feature>
<keyword evidence="11" id="KW-1185">Reference proteome</keyword>
<dbReference type="PANTHER" id="PTHR24058:SF103">
    <property type="entry name" value="SERINE_THREONINE-PROTEIN KINASE PRP4 HOMOLOG"/>
    <property type="match status" value="1"/>
</dbReference>
<comment type="caution">
    <text evidence="10">The sequence shown here is derived from an EMBL/GenBank/DDBJ whole genome shotgun (WGS) entry which is preliminary data.</text>
</comment>
<feature type="compositionally biased region" description="Basic and acidic residues" evidence="8">
    <location>
        <begin position="399"/>
        <end position="408"/>
    </location>
</feature>
<feature type="compositionally biased region" description="Low complexity" evidence="8">
    <location>
        <begin position="313"/>
        <end position="323"/>
    </location>
</feature>
<dbReference type="SUPFAM" id="SSF56112">
    <property type="entry name" value="Protein kinase-like (PK-like)"/>
    <property type="match status" value="1"/>
</dbReference>
<dbReference type="InterPro" id="IPR050494">
    <property type="entry name" value="Ser_Thr_dual-spec_kinase"/>
</dbReference>
<name>A0A8J4FE63_9CHLO</name>
<dbReference type="Pfam" id="PF00069">
    <property type="entry name" value="Pkinase"/>
    <property type="match status" value="1"/>
</dbReference>
<accession>A0A8J4FE63</accession>
<keyword evidence="3" id="KW-0808">Transferase</keyword>
<comment type="similarity">
    <text evidence="7">Belongs to the protein kinase superfamily. CMGC Ser/Thr protein kinase family.</text>
</comment>
<protein>
    <recommendedName>
        <fullName evidence="1">non-specific serine/threonine protein kinase</fullName>
        <ecNumber evidence="1">2.7.11.1</ecNumber>
    </recommendedName>
</protein>
<evidence type="ECO:0000256" key="5">
    <source>
        <dbReference type="ARBA" id="ARBA00022777"/>
    </source>
</evidence>
<keyword evidence="5" id="KW-0418">Kinase</keyword>
<feature type="domain" description="Protein kinase" evidence="9">
    <location>
        <begin position="698"/>
        <end position="1031"/>
    </location>
</feature>
<feature type="compositionally biased region" description="Basic and acidic residues" evidence="8">
    <location>
        <begin position="294"/>
        <end position="312"/>
    </location>
</feature>
<feature type="compositionally biased region" description="Polar residues" evidence="8">
    <location>
        <begin position="368"/>
        <end position="381"/>
    </location>
</feature>
<evidence type="ECO:0000259" key="9">
    <source>
        <dbReference type="PROSITE" id="PS50011"/>
    </source>
</evidence>
<evidence type="ECO:0000313" key="11">
    <source>
        <dbReference type="Proteomes" id="UP000747399"/>
    </source>
</evidence>
<feature type="region of interest" description="Disordered" evidence="8">
    <location>
        <begin position="1"/>
        <end position="426"/>
    </location>
</feature>
<dbReference type="PROSITE" id="PS50011">
    <property type="entry name" value="PROTEIN_KINASE_DOM"/>
    <property type="match status" value="1"/>
</dbReference>
<dbReference type="GO" id="GO:0005524">
    <property type="term" value="F:ATP binding"/>
    <property type="evidence" value="ECO:0007669"/>
    <property type="project" value="UniProtKB-KW"/>
</dbReference>
<keyword evidence="6" id="KW-0067">ATP-binding</keyword>
<evidence type="ECO:0000256" key="6">
    <source>
        <dbReference type="ARBA" id="ARBA00022840"/>
    </source>
</evidence>
<keyword evidence="4" id="KW-0547">Nucleotide-binding</keyword>
<dbReference type="FunFam" id="1.10.510.10:FF:000078">
    <property type="entry name" value="Serine/threonine-protein kinase PRP4 homolog"/>
    <property type="match status" value="1"/>
</dbReference>
<dbReference type="Proteomes" id="UP000747399">
    <property type="component" value="Unassembled WGS sequence"/>
</dbReference>
<dbReference type="PANTHER" id="PTHR24058">
    <property type="entry name" value="DUAL SPECIFICITY PROTEIN KINASE"/>
    <property type="match status" value="1"/>
</dbReference>
<evidence type="ECO:0000256" key="3">
    <source>
        <dbReference type="ARBA" id="ARBA00022679"/>
    </source>
</evidence>
<feature type="region of interest" description="Disordered" evidence="8">
    <location>
        <begin position="1038"/>
        <end position="1060"/>
    </location>
</feature>
<dbReference type="Gene3D" id="1.10.510.10">
    <property type="entry name" value="Transferase(Phosphotransferase) domain 1"/>
    <property type="match status" value="1"/>
</dbReference>
<evidence type="ECO:0000256" key="2">
    <source>
        <dbReference type="ARBA" id="ARBA00022527"/>
    </source>
</evidence>
<feature type="compositionally biased region" description="Low complexity" evidence="8">
    <location>
        <begin position="446"/>
        <end position="459"/>
    </location>
</feature>
<dbReference type="CDD" id="cd14135">
    <property type="entry name" value="STKc_PRP4"/>
    <property type="match status" value="1"/>
</dbReference>
<feature type="compositionally biased region" description="Basic residues" evidence="8">
    <location>
        <begin position="16"/>
        <end position="35"/>
    </location>
</feature>
<organism evidence="10 11">
    <name type="scientific">Volvox africanus</name>
    <dbReference type="NCBI Taxonomy" id="51714"/>
    <lineage>
        <taxon>Eukaryota</taxon>
        <taxon>Viridiplantae</taxon>
        <taxon>Chlorophyta</taxon>
        <taxon>core chlorophytes</taxon>
        <taxon>Chlorophyceae</taxon>
        <taxon>CS clade</taxon>
        <taxon>Chlamydomonadales</taxon>
        <taxon>Volvocaceae</taxon>
        <taxon>Volvox</taxon>
    </lineage>
</organism>
<dbReference type="AlphaFoldDB" id="A0A8J4FE63"/>
<dbReference type="EMBL" id="BNCO01000116">
    <property type="protein sequence ID" value="GIL68378.1"/>
    <property type="molecule type" value="Genomic_DNA"/>
</dbReference>
<evidence type="ECO:0000313" key="10">
    <source>
        <dbReference type="EMBL" id="GIL68378.1"/>
    </source>
</evidence>
<dbReference type="SMART" id="SM00220">
    <property type="entry name" value="S_TKc"/>
    <property type="match status" value="1"/>
</dbReference>
<feature type="compositionally biased region" description="Basic and acidic residues" evidence="8">
    <location>
        <begin position="324"/>
        <end position="365"/>
    </location>
</feature>
<evidence type="ECO:0000256" key="7">
    <source>
        <dbReference type="ARBA" id="ARBA00023596"/>
    </source>
</evidence>
<feature type="compositionally biased region" description="Basic and acidic residues" evidence="8">
    <location>
        <begin position="512"/>
        <end position="523"/>
    </location>
</feature>
<feature type="compositionally biased region" description="Basic residues" evidence="8">
    <location>
        <begin position="1038"/>
        <end position="1048"/>
    </location>
</feature>
<keyword evidence="2" id="KW-0723">Serine/threonine-protein kinase</keyword>
<dbReference type="InterPro" id="IPR008271">
    <property type="entry name" value="Ser/Thr_kinase_AS"/>
</dbReference>
<evidence type="ECO:0000256" key="8">
    <source>
        <dbReference type="SAM" id="MobiDB-lite"/>
    </source>
</evidence>
<dbReference type="EC" id="2.7.11.1" evidence="1"/>
<feature type="compositionally biased region" description="Basic and acidic residues" evidence="8">
    <location>
        <begin position="36"/>
        <end position="48"/>
    </location>
</feature>
<feature type="compositionally biased region" description="Low complexity" evidence="8">
    <location>
        <begin position="489"/>
        <end position="502"/>
    </location>
</feature>
<gene>
    <name evidence="10" type="ORF">Vafri_21678</name>
</gene>
<dbReference type="Gene3D" id="3.30.200.20">
    <property type="entry name" value="Phosphorylase Kinase, domain 1"/>
    <property type="match status" value="1"/>
</dbReference>
<feature type="compositionally biased region" description="Basic and acidic residues" evidence="8">
    <location>
        <begin position="164"/>
        <end position="182"/>
    </location>
</feature>
<evidence type="ECO:0000256" key="1">
    <source>
        <dbReference type="ARBA" id="ARBA00012513"/>
    </source>
</evidence>
<proteinExistence type="inferred from homology"/>
<dbReference type="InterPro" id="IPR000719">
    <property type="entry name" value="Prot_kinase_dom"/>
</dbReference>
<reference evidence="10" key="1">
    <citation type="journal article" date="2021" name="Proc. Natl. Acad. Sci. U.S.A.">
        <title>Three genomes in the algal genus Volvox reveal the fate of a haploid sex-determining region after a transition to homothallism.</title>
        <authorList>
            <person name="Yamamoto K."/>
            <person name="Hamaji T."/>
            <person name="Kawai-Toyooka H."/>
            <person name="Matsuzaki R."/>
            <person name="Takahashi F."/>
            <person name="Nishimura Y."/>
            <person name="Kawachi M."/>
            <person name="Noguchi H."/>
            <person name="Minakuchi Y."/>
            <person name="Umen J.G."/>
            <person name="Toyoda A."/>
            <person name="Nozaki H."/>
        </authorList>
    </citation>
    <scope>NUCLEOTIDE SEQUENCE</scope>
    <source>
        <strain evidence="10">NIES-3780</strain>
    </source>
</reference>
<feature type="compositionally biased region" description="Low complexity" evidence="8">
    <location>
        <begin position="412"/>
        <end position="426"/>
    </location>
</feature>